<dbReference type="Pfam" id="PF24481">
    <property type="entry name" value="CT398_CC"/>
    <property type="match status" value="1"/>
</dbReference>
<keyword evidence="1" id="KW-0175">Coiled coil</keyword>
<feature type="coiled-coil region" evidence="1">
    <location>
        <begin position="131"/>
        <end position="172"/>
    </location>
</feature>
<feature type="coiled-coil region" evidence="1">
    <location>
        <begin position="38"/>
        <end position="93"/>
    </location>
</feature>
<proteinExistence type="predicted"/>
<dbReference type="PANTHER" id="PTHR39082">
    <property type="entry name" value="PHOSPHOLIPASE C-BETA-2-RELATED"/>
    <property type="match status" value="1"/>
</dbReference>
<comment type="caution">
    <text evidence="4">The sequence shown here is derived from an EMBL/GenBank/DDBJ whole genome shotgun (WGS) entry which is preliminary data.</text>
</comment>
<dbReference type="EMBL" id="PDUD01000034">
    <property type="protein sequence ID" value="PHN03046.1"/>
    <property type="molecule type" value="Genomic_DNA"/>
</dbReference>
<dbReference type="OrthoDB" id="9795058at2"/>
<accession>A0A2D0N3U3</accession>
<dbReference type="PANTHER" id="PTHR39082:SF1">
    <property type="entry name" value="SCAVENGER RECEPTOR CLASS A MEMBER 3"/>
    <property type="match status" value="1"/>
</dbReference>
<dbReference type="AlphaFoldDB" id="A0A2D0N3U3"/>
<feature type="domain" description="CT398-like coiled coil hairpin" evidence="3">
    <location>
        <begin position="17"/>
        <end position="192"/>
    </location>
</feature>
<feature type="domain" description="C4-type zinc ribbon" evidence="2">
    <location>
        <begin position="205"/>
        <end position="237"/>
    </location>
</feature>
<evidence type="ECO:0000259" key="2">
    <source>
        <dbReference type="Pfam" id="PF02591"/>
    </source>
</evidence>
<gene>
    <name evidence="4" type="ORF">CRP01_28595</name>
</gene>
<protein>
    <submittedName>
        <fullName evidence="4">Uncharacterized protein</fullName>
    </submittedName>
</protein>
<reference evidence="4 5" key="1">
    <citation type="submission" date="2017-10" db="EMBL/GenBank/DDBJ databases">
        <title>The draft genome sequence of Lewinella nigricans NBRC 102662.</title>
        <authorList>
            <person name="Wang K."/>
        </authorList>
    </citation>
    <scope>NUCLEOTIDE SEQUENCE [LARGE SCALE GENOMIC DNA]</scope>
    <source>
        <strain evidence="4 5">NBRC 102662</strain>
    </source>
</reference>
<evidence type="ECO:0000259" key="3">
    <source>
        <dbReference type="Pfam" id="PF24481"/>
    </source>
</evidence>
<evidence type="ECO:0000256" key="1">
    <source>
        <dbReference type="SAM" id="Coils"/>
    </source>
</evidence>
<dbReference type="InterPro" id="IPR052376">
    <property type="entry name" value="Oxidative_Scav/Glycosyltrans"/>
</dbReference>
<name>A0A2D0N3U3_FLAN2</name>
<dbReference type="Gene3D" id="1.10.287.1490">
    <property type="match status" value="1"/>
</dbReference>
<dbReference type="InterPro" id="IPR056003">
    <property type="entry name" value="CT398_CC_hairpin"/>
</dbReference>
<organism evidence="4 5">
    <name type="scientific">Flavilitoribacter nigricans (strain ATCC 23147 / DSM 23189 / NBRC 102662 / NCIMB 1420 / SS-2)</name>
    <name type="common">Lewinella nigricans</name>
    <dbReference type="NCBI Taxonomy" id="1122177"/>
    <lineage>
        <taxon>Bacteria</taxon>
        <taxon>Pseudomonadati</taxon>
        <taxon>Bacteroidota</taxon>
        <taxon>Saprospiria</taxon>
        <taxon>Saprospirales</taxon>
        <taxon>Lewinellaceae</taxon>
        <taxon>Flavilitoribacter</taxon>
    </lineage>
</organism>
<dbReference type="Proteomes" id="UP000223913">
    <property type="component" value="Unassembled WGS sequence"/>
</dbReference>
<evidence type="ECO:0000313" key="5">
    <source>
        <dbReference type="Proteomes" id="UP000223913"/>
    </source>
</evidence>
<keyword evidence="5" id="KW-1185">Reference proteome</keyword>
<evidence type="ECO:0000313" key="4">
    <source>
        <dbReference type="EMBL" id="PHN03046.1"/>
    </source>
</evidence>
<sequence length="258" mass="29625">MMAELTVAEKLKNMFELQLVDSQIDEIQILKGELPIEVSDLEDDIAGLETRISRLENTVKDLEDEVSKHQANITEANALIDRYEKQMDNVKNNREYDALSKEIEMQRLEIQLSNKKIKGTKEEVFKKEETLKATQDRLASKQADLKTKKVELEQIIEKTDKDEKKLRALSDKAREKVEDRLMRAYDKIRTSYRNGLAVVTVERDACGGCFNQIPPQMQLEIAQRKKIIACEHCGRILVDDSLVDEVRDKVDGVSSVTE</sequence>
<dbReference type="Pfam" id="PF02591">
    <property type="entry name" value="Zn_ribbon_9"/>
    <property type="match status" value="1"/>
</dbReference>
<dbReference type="InterPro" id="IPR003743">
    <property type="entry name" value="Zf-RING_7"/>
</dbReference>